<dbReference type="Gene3D" id="3.40.395.10">
    <property type="entry name" value="Adenoviral Proteinase, Chain A"/>
    <property type="match status" value="1"/>
</dbReference>
<dbReference type="AlphaFoldDB" id="A0A397KY07"/>
<dbReference type="InterPro" id="IPR038765">
    <property type="entry name" value="Papain-like_cys_pep_sf"/>
</dbReference>
<keyword evidence="2" id="KW-0645">Protease</keyword>
<dbReference type="GO" id="GO:0008234">
    <property type="term" value="F:cysteine-type peptidase activity"/>
    <property type="evidence" value="ECO:0007669"/>
    <property type="project" value="InterPro"/>
</dbReference>
<evidence type="ECO:0000256" key="2">
    <source>
        <dbReference type="ARBA" id="ARBA00022670"/>
    </source>
</evidence>
<proteinExistence type="inferred from homology"/>
<dbReference type="Pfam" id="PF02902">
    <property type="entry name" value="Peptidase_C48"/>
    <property type="match status" value="1"/>
</dbReference>
<protein>
    <recommendedName>
        <fullName evidence="4">Ubiquitin-like protease family profile domain-containing protein</fullName>
    </recommendedName>
</protein>
<comment type="similarity">
    <text evidence="1">Belongs to the peptidase C48 family.</text>
</comment>
<evidence type="ECO:0000256" key="3">
    <source>
        <dbReference type="ARBA" id="ARBA00022801"/>
    </source>
</evidence>
<evidence type="ECO:0000313" key="5">
    <source>
        <dbReference type="EMBL" id="RIA05118.1"/>
    </source>
</evidence>
<gene>
    <name evidence="5" type="ORF">BRARA_K00585</name>
</gene>
<name>A0A397KY07_BRACM</name>
<feature type="domain" description="Ubiquitin-like protease family profile" evidence="4">
    <location>
        <begin position="1"/>
        <end position="105"/>
    </location>
</feature>
<dbReference type="Proteomes" id="UP000264353">
    <property type="component" value="Unassembled WGS sequence"/>
</dbReference>
<keyword evidence="3" id="KW-0378">Hydrolase</keyword>
<dbReference type="GO" id="GO:0006508">
    <property type="term" value="P:proteolysis"/>
    <property type="evidence" value="ECO:0007669"/>
    <property type="project" value="UniProtKB-KW"/>
</dbReference>
<dbReference type="InterPro" id="IPR003653">
    <property type="entry name" value="Peptidase_C48_C"/>
</dbReference>
<organism evidence="5">
    <name type="scientific">Brassica campestris</name>
    <name type="common">Field mustard</name>
    <dbReference type="NCBI Taxonomy" id="3711"/>
    <lineage>
        <taxon>Eukaryota</taxon>
        <taxon>Viridiplantae</taxon>
        <taxon>Streptophyta</taxon>
        <taxon>Embryophyta</taxon>
        <taxon>Tracheophyta</taxon>
        <taxon>Spermatophyta</taxon>
        <taxon>Magnoliopsida</taxon>
        <taxon>eudicotyledons</taxon>
        <taxon>Gunneridae</taxon>
        <taxon>Pentapetalae</taxon>
        <taxon>rosids</taxon>
        <taxon>malvids</taxon>
        <taxon>Brassicales</taxon>
        <taxon>Brassicaceae</taxon>
        <taxon>Brassiceae</taxon>
        <taxon>Brassica</taxon>
    </lineage>
</organism>
<sequence length="125" mass="14463">MDNIQTVYTSMIWNNSQWVGLAINLDMGYVEILDPMPDLYGDRRVEGFIKSLVNTLSYPVKKIAMCELTQFIGLKPFVWRRIPHLYNNSRLDDCGLVSMKFLEMHTHGDPVSITLTYRTVTDLCK</sequence>
<dbReference type="SUPFAM" id="SSF54001">
    <property type="entry name" value="Cysteine proteinases"/>
    <property type="match status" value="1"/>
</dbReference>
<dbReference type="PROSITE" id="PS50600">
    <property type="entry name" value="ULP_PROTEASE"/>
    <property type="match status" value="1"/>
</dbReference>
<accession>A0A397KY07</accession>
<reference evidence="5" key="1">
    <citation type="submission" date="2018-06" db="EMBL/GenBank/DDBJ databases">
        <title>WGS assembly of Brassica rapa FPsc.</title>
        <authorList>
            <person name="Bowman J."/>
            <person name="Kohchi T."/>
            <person name="Yamato K."/>
            <person name="Jenkins J."/>
            <person name="Shu S."/>
            <person name="Ishizaki K."/>
            <person name="Yamaoka S."/>
            <person name="Nishihama R."/>
            <person name="Nakamura Y."/>
            <person name="Berger F."/>
            <person name="Adam C."/>
            <person name="Aki S."/>
            <person name="Althoff F."/>
            <person name="Araki T."/>
            <person name="Arteaga-Vazquez M."/>
            <person name="Balasubrmanian S."/>
            <person name="Bauer D."/>
            <person name="Boehm C."/>
            <person name="Briginshaw L."/>
            <person name="Caballero-Perez J."/>
            <person name="Catarino B."/>
            <person name="Chen F."/>
            <person name="Chiyoda S."/>
            <person name="Chovatia M."/>
            <person name="Davies K."/>
            <person name="Delmans M."/>
            <person name="Demura T."/>
            <person name="Dierschke T."/>
            <person name="Dolan L."/>
            <person name="Dorantes-Acosta A."/>
            <person name="Eklund D."/>
            <person name="Florent S."/>
            <person name="Flores-Sandoval E."/>
            <person name="Fujiyama A."/>
            <person name="Fukuzawa H."/>
            <person name="Galik B."/>
            <person name="Grimanelli D."/>
            <person name="Grimwood J."/>
            <person name="Grossniklaus U."/>
            <person name="Hamada T."/>
            <person name="Haseloff J."/>
            <person name="Hetherington A."/>
            <person name="Higo A."/>
            <person name="Hirakawa Y."/>
            <person name="Hundley H."/>
            <person name="Ikeda Y."/>
            <person name="Inoue K."/>
            <person name="Inoue S."/>
            <person name="Ishida S."/>
            <person name="Jia Q."/>
            <person name="Kakita M."/>
            <person name="Kanazawa T."/>
            <person name="Kawai Y."/>
            <person name="Kawashima T."/>
            <person name="Kennedy M."/>
            <person name="Kinose K."/>
            <person name="Kinoshita T."/>
            <person name="Kohara Y."/>
            <person name="Koide E."/>
            <person name="Komatsu K."/>
            <person name="Kopischke S."/>
            <person name="Kubo M."/>
            <person name="Kyozuka J."/>
            <person name="Lagercrantz U."/>
            <person name="Lin S."/>
            <person name="Lindquist E."/>
            <person name="Lipzen A."/>
            <person name="Lu C."/>
            <person name="Luna E."/>
            <person name="Martienssen R."/>
            <person name="Minamino N."/>
            <person name="Mizutani M."/>
            <person name="Mizutani M."/>
            <person name="Mochizuki N."/>
            <person name="Monte I."/>
            <person name="Mosher R."/>
            <person name="Nagasaki H."/>
            <person name="Nakagami H."/>
            <person name="Naramoto S."/>
            <person name="Nishitani K."/>
            <person name="Ohtani M."/>
            <person name="Okamoto T."/>
            <person name="Okumura M."/>
            <person name="Phillips J."/>
            <person name="Pollak B."/>
            <person name="Reinders A."/>
            <person name="Roevekamp M."/>
            <person name="Sano R."/>
            <person name="Sawa S."/>
            <person name="Schmid M."/>
            <person name="Shirakawa M."/>
            <person name="Solano R."/>
            <person name="Spunde A."/>
            <person name="Suetsugu N."/>
            <person name="Sugano S."/>
            <person name="Sugiyama A."/>
            <person name="Sun R."/>
            <person name="Suzuki Y."/>
            <person name="Takenaka M."/>
            <person name="Takezawa D."/>
            <person name="Tomogane H."/>
            <person name="Tsuzuki M."/>
            <person name="Ueda T."/>
            <person name="Umeda M."/>
            <person name="Ward J."/>
            <person name="Watanabe Y."/>
            <person name="Yazaki K."/>
            <person name="Yokoyama R."/>
            <person name="Yoshitake Y."/>
            <person name="Yotsui I."/>
            <person name="Zachgo S."/>
            <person name="Schmutz J."/>
        </authorList>
    </citation>
    <scope>NUCLEOTIDE SEQUENCE [LARGE SCALE GENOMIC DNA]</scope>
</reference>
<dbReference type="EMBL" id="KZ864740">
    <property type="protein sequence ID" value="RIA05118.1"/>
    <property type="molecule type" value="Genomic_DNA"/>
</dbReference>
<evidence type="ECO:0000259" key="4">
    <source>
        <dbReference type="PROSITE" id="PS50600"/>
    </source>
</evidence>
<evidence type="ECO:0000256" key="1">
    <source>
        <dbReference type="ARBA" id="ARBA00005234"/>
    </source>
</evidence>